<reference evidence="2" key="1">
    <citation type="journal article" date="2014" name="Int. J. Syst. Evol. Microbiol.">
        <title>Complete genome sequence of Corynebacterium casei LMG S-19264T (=DSM 44701T), isolated from a smear-ripened cheese.</title>
        <authorList>
            <consortium name="US DOE Joint Genome Institute (JGI-PGF)"/>
            <person name="Walter F."/>
            <person name="Albersmeier A."/>
            <person name="Kalinowski J."/>
            <person name="Ruckert C."/>
        </authorList>
    </citation>
    <scope>NUCLEOTIDE SEQUENCE</scope>
    <source>
        <strain evidence="2">JCM 3276</strain>
    </source>
</reference>
<keyword evidence="2" id="KW-0032">Aminotransferase</keyword>
<dbReference type="InterPro" id="IPR015421">
    <property type="entry name" value="PyrdxlP-dep_Trfase_major"/>
</dbReference>
<dbReference type="RefSeq" id="WP_189211888.1">
    <property type="nucleotide sequence ID" value="NZ_BMRB01000002.1"/>
</dbReference>
<accession>A0A918LEX3</accession>
<dbReference type="SUPFAM" id="SSF53383">
    <property type="entry name" value="PLP-dependent transferases"/>
    <property type="match status" value="1"/>
</dbReference>
<reference evidence="2" key="2">
    <citation type="submission" date="2020-09" db="EMBL/GenBank/DDBJ databases">
        <authorList>
            <person name="Sun Q."/>
            <person name="Ohkuma M."/>
        </authorList>
    </citation>
    <scope>NUCLEOTIDE SEQUENCE</scope>
    <source>
        <strain evidence="2">JCM 3276</strain>
    </source>
</reference>
<dbReference type="EMBL" id="BMRB01000002">
    <property type="protein sequence ID" value="GGS39230.1"/>
    <property type="molecule type" value="Genomic_DNA"/>
</dbReference>
<dbReference type="AlphaFoldDB" id="A0A918LEX3"/>
<organism evidence="2 3">
    <name type="scientific">Actinokineospora fastidiosa</name>
    <dbReference type="NCBI Taxonomy" id="1816"/>
    <lineage>
        <taxon>Bacteria</taxon>
        <taxon>Bacillati</taxon>
        <taxon>Actinomycetota</taxon>
        <taxon>Actinomycetes</taxon>
        <taxon>Pseudonocardiales</taxon>
        <taxon>Pseudonocardiaceae</taxon>
        <taxon>Actinokineospora</taxon>
    </lineage>
</organism>
<evidence type="ECO:0000313" key="3">
    <source>
        <dbReference type="Proteomes" id="UP000660680"/>
    </source>
</evidence>
<sequence length="348" mass="36106">MRTAFGEKFDVPPGYLNTASLGIPTLTTANAVAASVSRWAAGQADAPDYDLPVRQARTAFAELIGVPVERVASGSGVSPLVAQVAAGVPDGARVLVAEGEFTSVSFPFAAQAARGVTVTAAPLDRLAERAADFDLVAVAVVQSADGAVVDLDGLRASGARVLLDVSQSLGWFPHDLAWADWVVGAGYKWLLAPRGSAWLAVRPEAADWTLPVAANWYAGDDPWKTVYDLPLRLAPDARAYDLSPAWLAQAGAAAALPWIAGLDLAAVRDHAVGLADALLAALGLPPRGSAIVSIAGEGVAERLAEAGIRCATRAGRARLAFHLYSDENDLDRAISALTRGNGQISESI</sequence>
<protein>
    <submittedName>
        <fullName evidence="2">Aminotransferase class V</fullName>
    </submittedName>
</protein>
<dbReference type="InterPro" id="IPR015422">
    <property type="entry name" value="PyrdxlP-dep_Trfase_small"/>
</dbReference>
<comment type="caution">
    <text evidence="2">The sequence shown here is derived from an EMBL/GenBank/DDBJ whole genome shotgun (WGS) entry which is preliminary data.</text>
</comment>
<dbReference type="Proteomes" id="UP000660680">
    <property type="component" value="Unassembled WGS sequence"/>
</dbReference>
<dbReference type="InterPro" id="IPR000192">
    <property type="entry name" value="Aminotrans_V_dom"/>
</dbReference>
<dbReference type="InterPro" id="IPR015424">
    <property type="entry name" value="PyrdxlP-dep_Trfase"/>
</dbReference>
<dbReference type="GO" id="GO:0008483">
    <property type="term" value="F:transaminase activity"/>
    <property type="evidence" value="ECO:0007669"/>
    <property type="project" value="UniProtKB-KW"/>
</dbReference>
<dbReference type="PANTHER" id="PTHR43586">
    <property type="entry name" value="CYSTEINE DESULFURASE"/>
    <property type="match status" value="1"/>
</dbReference>
<dbReference type="PANTHER" id="PTHR43586:SF21">
    <property type="entry name" value="PYRIDOXAL PHOSPHATE (PLP)-DEPENDENT ASPARTATE AMINOTRANSFERASE SUPERFAMILY"/>
    <property type="match status" value="1"/>
</dbReference>
<feature type="domain" description="Aminotransferase class V" evidence="1">
    <location>
        <begin position="53"/>
        <end position="282"/>
    </location>
</feature>
<dbReference type="Gene3D" id="3.90.1150.10">
    <property type="entry name" value="Aspartate Aminotransferase, domain 1"/>
    <property type="match status" value="1"/>
</dbReference>
<gene>
    <name evidence="2" type="ORF">GCM10010171_37790</name>
</gene>
<evidence type="ECO:0000259" key="1">
    <source>
        <dbReference type="Pfam" id="PF00266"/>
    </source>
</evidence>
<keyword evidence="3" id="KW-1185">Reference proteome</keyword>
<dbReference type="Pfam" id="PF00266">
    <property type="entry name" value="Aminotran_5"/>
    <property type="match status" value="1"/>
</dbReference>
<evidence type="ECO:0000313" key="2">
    <source>
        <dbReference type="EMBL" id="GGS39230.1"/>
    </source>
</evidence>
<keyword evidence="2" id="KW-0808">Transferase</keyword>
<proteinExistence type="predicted"/>
<dbReference type="Gene3D" id="3.40.640.10">
    <property type="entry name" value="Type I PLP-dependent aspartate aminotransferase-like (Major domain)"/>
    <property type="match status" value="1"/>
</dbReference>
<name>A0A918LEX3_9PSEU</name>